<dbReference type="Proteomes" id="UP000703269">
    <property type="component" value="Unassembled WGS sequence"/>
</dbReference>
<dbReference type="Gene3D" id="1.10.510.10">
    <property type="entry name" value="Transferase(Phosphotransferase) domain 1"/>
    <property type="match status" value="1"/>
</dbReference>
<dbReference type="GO" id="GO:0005634">
    <property type="term" value="C:nucleus"/>
    <property type="evidence" value="ECO:0007669"/>
    <property type="project" value="TreeGrafter"/>
</dbReference>
<feature type="domain" description="Protein kinase" evidence="9">
    <location>
        <begin position="45"/>
        <end position="402"/>
    </location>
</feature>
<dbReference type="PROSITE" id="PS00109">
    <property type="entry name" value="PROTEIN_KINASE_TYR"/>
    <property type="match status" value="1"/>
</dbReference>
<comment type="caution">
    <text evidence="10">The sequence shown here is derived from an EMBL/GenBank/DDBJ whole genome shotgun (WGS) entry which is preliminary data.</text>
</comment>
<dbReference type="InterPro" id="IPR051334">
    <property type="entry name" value="SRPK"/>
</dbReference>
<dbReference type="PANTHER" id="PTHR47634:SF9">
    <property type="entry name" value="PROTEIN KINASE DOMAIN-CONTAINING PROTEIN-RELATED"/>
    <property type="match status" value="1"/>
</dbReference>
<dbReference type="GO" id="GO:0004674">
    <property type="term" value="F:protein serine/threonine kinase activity"/>
    <property type="evidence" value="ECO:0007669"/>
    <property type="project" value="UniProtKB-KW"/>
</dbReference>
<name>A0A9P3LDC8_9APHY</name>
<keyword evidence="5 10" id="KW-0418">Kinase</keyword>
<dbReference type="InterPro" id="IPR000719">
    <property type="entry name" value="Prot_kinase_dom"/>
</dbReference>
<gene>
    <name evidence="10" type="ORF">PsYK624_063340</name>
</gene>
<dbReference type="EC" id="2.7.11.1" evidence="1"/>
<dbReference type="Pfam" id="PF00069">
    <property type="entry name" value="Pkinase"/>
    <property type="match status" value="1"/>
</dbReference>
<evidence type="ECO:0000313" key="10">
    <source>
        <dbReference type="EMBL" id="GJE90208.1"/>
    </source>
</evidence>
<dbReference type="GO" id="GO:0005737">
    <property type="term" value="C:cytoplasm"/>
    <property type="evidence" value="ECO:0007669"/>
    <property type="project" value="TreeGrafter"/>
</dbReference>
<evidence type="ECO:0000256" key="6">
    <source>
        <dbReference type="ARBA" id="ARBA00022840"/>
    </source>
</evidence>
<evidence type="ECO:0000256" key="5">
    <source>
        <dbReference type="ARBA" id="ARBA00022777"/>
    </source>
</evidence>
<dbReference type="EMBL" id="BPQB01000015">
    <property type="protein sequence ID" value="GJE90208.1"/>
    <property type="molecule type" value="Genomic_DNA"/>
</dbReference>
<dbReference type="SUPFAM" id="SSF56112">
    <property type="entry name" value="Protein kinase-like (PK-like)"/>
    <property type="match status" value="1"/>
</dbReference>
<protein>
    <recommendedName>
        <fullName evidence="1">non-specific serine/threonine protein kinase</fullName>
        <ecNumber evidence="1">2.7.11.1</ecNumber>
    </recommendedName>
</protein>
<dbReference type="GO" id="GO:0000245">
    <property type="term" value="P:spliceosomal complex assembly"/>
    <property type="evidence" value="ECO:0007669"/>
    <property type="project" value="TreeGrafter"/>
</dbReference>
<dbReference type="PROSITE" id="PS50011">
    <property type="entry name" value="PROTEIN_KINASE_DOM"/>
    <property type="match status" value="1"/>
</dbReference>
<dbReference type="GO" id="GO:0005524">
    <property type="term" value="F:ATP binding"/>
    <property type="evidence" value="ECO:0007669"/>
    <property type="project" value="UniProtKB-KW"/>
</dbReference>
<dbReference type="OrthoDB" id="5979581at2759"/>
<comment type="catalytic activity">
    <reaction evidence="8">
        <text>L-seryl-[protein] + ATP = O-phospho-L-seryl-[protein] + ADP + H(+)</text>
        <dbReference type="Rhea" id="RHEA:17989"/>
        <dbReference type="Rhea" id="RHEA-COMP:9863"/>
        <dbReference type="Rhea" id="RHEA-COMP:11604"/>
        <dbReference type="ChEBI" id="CHEBI:15378"/>
        <dbReference type="ChEBI" id="CHEBI:29999"/>
        <dbReference type="ChEBI" id="CHEBI:30616"/>
        <dbReference type="ChEBI" id="CHEBI:83421"/>
        <dbReference type="ChEBI" id="CHEBI:456216"/>
        <dbReference type="EC" id="2.7.11.1"/>
    </reaction>
</comment>
<keyword evidence="4" id="KW-0547">Nucleotide-binding</keyword>
<sequence>MAFLLESLSACFPSTLPWSRSRSLAIAPDPGHYQPTPNEVLVGRYEVRAKLETGAGFSTWLVKDFEAAQTPRFLAVKILTLDATQDHVERARIQRELECDMKIQGSGLPASHLHSYVDVLHIPSSWGQTHLGLVTEFFEKPVASLQDSSPNKTLPVHTVKHITKQVLQATATLHALDIIHTDITSDNVLIHSGLDGKSIDECVHALPSDRNEKKYPFLESFNWDASPEEAMRVKVSLAGLGQCQSVGSSTLLGNCTVTLFSAFQLRAPEVILRGNFGTAIDTWAIGCLVFDMLVGRWLFHPEEGDDWTLEDDHLARMMELTGERFSYSQLEASELRYRYFDDQGNLTRISNLLWTPLEDALSRYNVLPKEEVIPAASFIRECIRLDPAERSTAAALLLHPWLRDIHSSRFRQPCHALI</sequence>
<evidence type="ECO:0000256" key="4">
    <source>
        <dbReference type="ARBA" id="ARBA00022741"/>
    </source>
</evidence>
<keyword evidence="3" id="KW-0808">Transferase</keyword>
<dbReference type="GO" id="GO:0050684">
    <property type="term" value="P:regulation of mRNA processing"/>
    <property type="evidence" value="ECO:0007669"/>
    <property type="project" value="TreeGrafter"/>
</dbReference>
<evidence type="ECO:0000256" key="7">
    <source>
        <dbReference type="ARBA" id="ARBA00047899"/>
    </source>
</evidence>
<evidence type="ECO:0000256" key="2">
    <source>
        <dbReference type="ARBA" id="ARBA00022527"/>
    </source>
</evidence>
<accession>A0A9P3LDC8</accession>
<evidence type="ECO:0000256" key="1">
    <source>
        <dbReference type="ARBA" id="ARBA00012513"/>
    </source>
</evidence>
<dbReference type="InterPro" id="IPR011009">
    <property type="entry name" value="Kinase-like_dom_sf"/>
</dbReference>
<keyword evidence="11" id="KW-1185">Reference proteome</keyword>
<proteinExistence type="predicted"/>
<evidence type="ECO:0000256" key="3">
    <source>
        <dbReference type="ARBA" id="ARBA00022679"/>
    </source>
</evidence>
<keyword evidence="2" id="KW-0723">Serine/threonine-protein kinase</keyword>
<keyword evidence="6" id="KW-0067">ATP-binding</keyword>
<comment type="catalytic activity">
    <reaction evidence="7">
        <text>L-threonyl-[protein] + ATP = O-phospho-L-threonyl-[protein] + ADP + H(+)</text>
        <dbReference type="Rhea" id="RHEA:46608"/>
        <dbReference type="Rhea" id="RHEA-COMP:11060"/>
        <dbReference type="Rhea" id="RHEA-COMP:11605"/>
        <dbReference type="ChEBI" id="CHEBI:15378"/>
        <dbReference type="ChEBI" id="CHEBI:30013"/>
        <dbReference type="ChEBI" id="CHEBI:30616"/>
        <dbReference type="ChEBI" id="CHEBI:61977"/>
        <dbReference type="ChEBI" id="CHEBI:456216"/>
        <dbReference type="EC" id="2.7.11.1"/>
    </reaction>
</comment>
<reference evidence="10 11" key="1">
    <citation type="submission" date="2021-08" db="EMBL/GenBank/DDBJ databases">
        <title>Draft Genome Sequence of Phanerochaete sordida strain YK-624.</title>
        <authorList>
            <person name="Mori T."/>
            <person name="Dohra H."/>
            <person name="Suzuki T."/>
            <person name="Kawagishi H."/>
            <person name="Hirai H."/>
        </authorList>
    </citation>
    <scope>NUCLEOTIDE SEQUENCE [LARGE SCALE GENOMIC DNA]</scope>
    <source>
        <strain evidence="10 11">YK-624</strain>
    </source>
</reference>
<organism evidence="10 11">
    <name type="scientific">Phanerochaete sordida</name>
    <dbReference type="NCBI Taxonomy" id="48140"/>
    <lineage>
        <taxon>Eukaryota</taxon>
        <taxon>Fungi</taxon>
        <taxon>Dikarya</taxon>
        <taxon>Basidiomycota</taxon>
        <taxon>Agaricomycotina</taxon>
        <taxon>Agaricomycetes</taxon>
        <taxon>Polyporales</taxon>
        <taxon>Phanerochaetaceae</taxon>
        <taxon>Phanerochaete</taxon>
    </lineage>
</organism>
<dbReference type="AlphaFoldDB" id="A0A9P3LDC8"/>
<dbReference type="Gene3D" id="3.30.200.20">
    <property type="entry name" value="Phosphorylase Kinase, domain 1"/>
    <property type="match status" value="1"/>
</dbReference>
<evidence type="ECO:0000256" key="8">
    <source>
        <dbReference type="ARBA" id="ARBA00048679"/>
    </source>
</evidence>
<dbReference type="InterPro" id="IPR008266">
    <property type="entry name" value="Tyr_kinase_AS"/>
</dbReference>
<evidence type="ECO:0000313" key="11">
    <source>
        <dbReference type="Proteomes" id="UP000703269"/>
    </source>
</evidence>
<dbReference type="PANTHER" id="PTHR47634">
    <property type="entry name" value="PROTEIN KINASE DOMAIN-CONTAINING PROTEIN-RELATED"/>
    <property type="match status" value="1"/>
</dbReference>
<evidence type="ECO:0000259" key="9">
    <source>
        <dbReference type="PROSITE" id="PS50011"/>
    </source>
</evidence>
<dbReference type="SMART" id="SM00220">
    <property type="entry name" value="S_TKc"/>
    <property type="match status" value="1"/>
</dbReference>